<protein>
    <submittedName>
        <fullName evidence="2">Uncharacterized protein</fullName>
    </submittedName>
</protein>
<dbReference type="InParanoid" id="A0A0V0R618"/>
<evidence type="ECO:0000256" key="1">
    <source>
        <dbReference type="SAM" id="Coils"/>
    </source>
</evidence>
<keyword evidence="1" id="KW-0175">Coiled coil</keyword>
<evidence type="ECO:0000313" key="3">
    <source>
        <dbReference type="Proteomes" id="UP000054937"/>
    </source>
</evidence>
<name>A0A0V0R618_PSEPJ</name>
<comment type="caution">
    <text evidence="2">The sequence shown here is derived from an EMBL/GenBank/DDBJ whole genome shotgun (WGS) entry which is preliminary data.</text>
</comment>
<accession>A0A0V0R618</accession>
<evidence type="ECO:0000313" key="2">
    <source>
        <dbReference type="EMBL" id="KRX09915.1"/>
    </source>
</evidence>
<dbReference type="EMBL" id="LDAU01000042">
    <property type="protein sequence ID" value="KRX09915.1"/>
    <property type="molecule type" value="Genomic_DNA"/>
</dbReference>
<feature type="coiled-coil region" evidence="1">
    <location>
        <begin position="14"/>
        <end position="89"/>
    </location>
</feature>
<gene>
    <name evidence="2" type="ORF">PPERSA_05307</name>
</gene>
<dbReference type="Proteomes" id="UP000054937">
    <property type="component" value="Unassembled WGS sequence"/>
</dbReference>
<sequence>MKLFGNTTLELKQLKDLDHCKQDQNNLNDQLQNQNGNTNNQTQLYIANQKDPITQQQIRDYIQTLKLIKKEIKKNIKELDKKLQTQLKKKSVKKFQYGKFHN</sequence>
<organism evidence="2 3">
    <name type="scientific">Pseudocohnilembus persalinus</name>
    <name type="common">Ciliate</name>
    <dbReference type="NCBI Taxonomy" id="266149"/>
    <lineage>
        <taxon>Eukaryota</taxon>
        <taxon>Sar</taxon>
        <taxon>Alveolata</taxon>
        <taxon>Ciliophora</taxon>
        <taxon>Intramacronucleata</taxon>
        <taxon>Oligohymenophorea</taxon>
        <taxon>Scuticociliatia</taxon>
        <taxon>Philasterida</taxon>
        <taxon>Pseudocohnilembidae</taxon>
        <taxon>Pseudocohnilembus</taxon>
    </lineage>
</organism>
<keyword evidence="3" id="KW-1185">Reference proteome</keyword>
<reference evidence="2 3" key="1">
    <citation type="journal article" date="2015" name="Sci. Rep.">
        <title>Genome of the facultative scuticociliatosis pathogen Pseudocohnilembus persalinus provides insight into its virulence through horizontal gene transfer.</title>
        <authorList>
            <person name="Xiong J."/>
            <person name="Wang G."/>
            <person name="Cheng J."/>
            <person name="Tian M."/>
            <person name="Pan X."/>
            <person name="Warren A."/>
            <person name="Jiang C."/>
            <person name="Yuan D."/>
            <person name="Miao W."/>
        </authorList>
    </citation>
    <scope>NUCLEOTIDE SEQUENCE [LARGE SCALE GENOMIC DNA]</scope>
    <source>
        <strain evidence="2">36N120E</strain>
    </source>
</reference>
<proteinExistence type="predicted"/>
<dbReference type="AlphaFoldDB" id="A0A0V0R618"/>